<dbReference type="GO" id="GO:0005886">
    <property type="term" value="C:plasma membrane"/>
    <property type="evidence" value="ECO:0007669"/>
    <property type="project" value="UniProtKB-SubCell"/>
</dbReference>
<dbReference type="OrthoDB" id="461510at2"/>
<dbReference type="AlphaFoldDB" id="K9W1F9"/>
<gene>
    <name evidence="9" type="ORF">Cri9333_2788</name>
</gene>
<evidence type="ECO:0000313" key="10">
    <source>
        <dbReference type="Proteomes" id="UP000010472"/>
    </source>
</evidence>
<evidence type="ECO:0000256" key="8">
    <source>
        <dbReference type="SAM" id="Phobius"/>
    </source>
</evidence>
<dbReference type="GO" id="GO:0008233">
    <property type="term" value="F:peptidase activity"/>
    <property type="evidence" value="ECO:0007669"/>
    <property type="project" value="UniProtKB-KW"/>
</dbReference>
<evidence type="ECO:0000256" key="7">
    <source>
        <dbReference type="ARBA" id="ARBA00023136"/>
    </source>
</evidence>
<dbReference type="NCBIfam" id="TIGR04178">
    <property type="entry name" value="exo_archaeo"/>
    <property type="match status" value="1"/>
</dbReference>
<evidence type="ECO:0000256" key="5">
    <source>
        <dbReference type="ARBA" id="ARBA00022801"/>
    </source>
</evidence>
<name>K9W1F9_9CYAN</name>
<feature type="transmembrane region" description="Helical" evidence="8">
    <location>
        <begin position="41"/>
        <end position="59"/>
    </location>
</feature>
<proteinExistence type="predicted"/>
<evidence type="ECO:0000256" key="1">
    <source>
        <dbReference type="ARBA" id="ARBA00004651"/>
    </source>
</evidence>
<evidence type="ECO:0000313" key="9">
    <source>
        <dbReference type="EMBL" id="AFZ13634.1"/>
    </source>
</evidence>
<reference evidence="9 10" key="1">
    <citation type="submission" date="2012-06" db="EMBL/GenBank/DDBJ databases">
        <title>Finished chromosome of genome of Crinalium epipsammum PCC 9333.</title>
        <authorList>
            <consortium name="US DOE Joint Genome Institute"/>
            <person name="Gugger M."/>
            <person name="Coursin T."/>
            <person name="Rippka R."/>
            <person name="Tandeau De Marsac N."/>
            <person name="Huntemann M."/>
            <person name="Wei C.-L."/>
            <person name="Han J."/>
            <person name="Detter J.C."/>
            <person name="Han C."/>
            <person name="Tapia R."/>
            <person name="Davenport K."/>
            <person name="Daligault H."/>
            <person name="Erkkila T."/>
            <person name="Gu W."/>
            <person name="Munk A.C.C."/>
            <person name="Teshima H."/>
            <person name="Xu Y."/>
            <person name="Chain P."/>
            <person name="Chen A."/>
            <person name="Krypides N."/>
            <person name="Mavromatis K."/>
            <person name="Markowitz V."/>
            <person name="Szeto E."/>
            <person name="Ivanova N."/>
            <person name="Mikhailova N."/>
            <person name="Ovchinnikova G."/>
            <person name="Pagani I."/>
            <person name="Pati A."/>
            <person name="Goodwin L."/>
            <person name="Peters L."/>
            <person name="Pitluck S."/>
            <person name="Woyke T."/>
            <person name="Kerfeld C."/>
        </authorList>
    </citation>
    <scope>NUCLEOTIDE SEQUENCE [LARGE SCALE GENOMIC DNA]</scope>
    <source>
        <strain evidence="9 10">PCC 9333</strain>
    </source>
</reference>
<dbReference type="RefSeq" id="WP_015203744.1">
    <property type="nucleotide sequence ID" value="NC_019753.1"/>
</dbReference>
<dbReference type="InterPro" id="IPR026392">
    <property type="entry name" value="Exo/Archaeosortase_dom"/>
</dbReference>
<evidence type="ECO:0000256" key="2">
    <source>
        <dbReference type="ARBA" id="ARBA00022475"/>
    </source>
</evidence>
<feature type="transmembrane region" description="Helical" evidence="8">
    <location>
        <begin position="256"/>
        <end position="273"/>
    </location>
</feature>
<dbReference type="InterPro" id="IPR019127">
    <property type="entry name" value="Exosortase"/>
</dbReference>
<evidence type="ECO:0000256" key="4">
    <source>
        <dbReference type="ARBA" id="ARBA00022692"/>
    </source>
</evidence>
<dbReference type="eggNOG" id="ENOG502ZA1F">
    <property type="taxonomic scope" value="Bacteria"/>
</dbReference>
<dbReference type="GO" id="GO:0006508">
    <property type="term" value="P:proteolysis"/>
    <property type="evidence" value="ECO:0007669"/>
    <property type="project" value="UniProtKB-KW"/>
</dbReference>
<dbReference type="PATRIC" id="fig|1173022.3.peg.3024"/>
<keyword evidence="5" id="KW-0378">Hydrolase</keyword>
<keyword evidence="6 8" id="KW-1133">Transmembrane helix</keyword>
<feature type="transmembrane region" description="Helical" evidence="8">
    <location>
        <begin position="96"/>
        <end position="114"/>
    </location>
</feature>
<keyword evidence="3" id="KW-0645">Protease</keyword>
<keyword evidence="10" id="KW-1185">Reference proteome</keyword>
<dbReference type="Pfam" id="PF09721">
    <property type="entry name" value="Exosortase_EpsH"/>
    <property type="match status" value="1"/>
</dbReference>
<keyword evidence="4 8" id="KW-0812">Transmembrane</keyword>
<dbReference type="Proteomes" id="UP000010472">
    <property type="component" value="Chromosome"/>
</dbReference>
<keyword evidence="2" id="KW-1003">Cell membrane</keyword>
<protein>
    <submittedName>
        <fullName evidence="9">Exosortase</fullName>
    </submittedName>
</protein>
<dbReference type="KEGG" id="cep:Cri9333_2788"/>
<dbReference type="EMBL" id="CP003620">
    <property type="protein sequence ID" value="AFZ13634.1"/>
    <property type="molecule type" value="Genomic_DNA"/>
</dbReference>
<feature type="transmembrane region" description="Helical" evidence="8">
    <location>
        <begin position="12"/>
        <end position="35"/>
    </location>
</feature>
<feature type="transmembrane region" description="Helical" evidence="8">
    <location>
        <begin position="213"/>
        <end position="236"/>
    </location>
</feature>
<comment type="subcellular location">
    <subcellularLocation>
        <location evidence="1">Cell membrane</location>
        <topology evidence="1">Multi-pass membrane protein</topology>
    </subcellularLocation>
</comment>
<accession>K9W1F9</accession>
<keyword evidence="7 8" id="KW-0472">Membrane</keyword>
<dbReference type="NCBIfam" id="TIGR03763">
    <property type="entry name" value="cyanoexo_CrtA"/>
    <property type="match status" value="1"/>
</dbReference>
<dbReference type="InterPro" id="IPR022505">
    <property type="entry name" value="Exosortase_cyanobac"/>
</dbReference>
<sequence>MKTIKPSFIKPLSTYQFWLLTLAGALIAVDISLNIKLARDIIAPSLSLLLWSVILSKLWEKRHTLSLNSDIFSSLLGLVLIAFVLVRSLVTVRISLLLDFLPVISALALILLASGIKGFNQYRQELLLILVLNISDSLLGKVFDPSNLTARFATYIMSCFGFKAVLQGINIVTNAGTVAVLPGCSGLVNMLFLWQLAILFIVTFPANLAKKNYVPVVAVSVGFIFNAARVALLTVLITNSQEKAFEYWHDGDGSQIFVIMSVLVFGAFCYFLIETDEPANPDSREYPDK</sequence>
<dbReference type="HOGENOM" id="CLU_077354_0_0_3"/>
<evidence type="ECO:0000256" key="6">
    <source>
        <dbReference type="ARBA" id="ARBA00022989"/>
    </source>
</evidence>
<organism evidence="9 10">
    <name type="scientific">Crinalium epipsammum PCC 9333</name>
    <dbReference type="NCBI Taxonomy" id="1173022"/>
    <lineage>
        <taxon>Bacteria</taxon>
        <taxon>Bacillati</taxon>
        <taxon>Cyanobacteriota</taxon>
        <taxon>Cyanophyceae</taxon>
        <taxon>Gomontiellales</taxon>
        <taxon>Gomontiellaceae</taxon>
        <taxon>Crinalium</taxon>
    </lineage>
</organism>
<feature type="transmembrane region" description="Helical" evidence="8">
    <location>
        <begin position="71"/>
        <end position="90"/>
    </location>
</feature>
<evidence type="ECO:0000256" key="3">
    <source>
        <dbReference type="ARBA" id="ARBA00022670"/>
    </source>
</evidence>